<dbReference type="SMART" id="SM00198">
    <property type="entry name" value="SCP"/>
    <property type="match status" value="1"/>
</dbReference>
<dbReference type="STRING" id="43700.ENSMALP00000028228"/>
<reference evidence="2" key="1">
    <citation type="submission" date="2025-08" db="UniProtKB">
        <authorList>
            <consortium name="Ensembl"/>
        </authorList>
    </citation>
    <scope>IDENTIFICATION</scope>
</reference>
<evidence type="ECO:0000259" key="1">
    <source>
        <dbReference type="SMART" id="SM00198"/>
    </source>
</evidence>
<evidence type="ECO:0000313" key="3">
    <source>
        <dbReference type="Proteomes" id="UP000261600"/>
    </source>
</evidence>
<feature type="domain" description="SCP" evidence="1">
    <location>
        <begin position="4"/>
        <end position="116"/>
    </location>
</feature>
<dbReference type="InterPro" id="IPR042076">
    <property type="entry name" value="Crisp-like_dom"/>
</dbReference>
<dbReference type="InterPro" id="IPR035940">
    <property type="entry name" value="CAP_sf"/>
</dbReference>
<evidence type="ECO:0000313" key="2">
    <source>
        <dbReference type="Ensembl" id="ENSMALP00000028228.1"/>
    </source>
</evidence>
<sequence>MSPADQDEIVKLHNNLRITVQPTDRKLVKMVIILFVTSHTSSLTVAVCCREKLYKSKCKKPWTKVTNFWYDEVKDLFEGLGTVTGELVGCGRSYCANSEYKYFYVCLFCPQGLCRNKDVASWCLASCKCTTEII</sequence>
<accession>A0A3Q3KG92</accession>
<dbReference type="Ensembl" id="ENSMALT00000028744.1">
    <property type="protein sequence ID" value="ENSMALP00000028228.1"/>
    <property type="gene ID" value="ENSMALG00000019554.1"/>
</dbReference>
<dbReference type="Gene3D" id="1.10.10.740">
    <property type="entry name" value="Crisp domain"/>
    <property type="match status" value="1"/>
</dbReference>
<keyword evidence="3" id="KW-1185">Reference proteome</keyword>
<dbReference type="SUPFAM" id="SSF55797">
    <property type="entry name" value="PR-1-like"/>
    <property type="match status" value="1"/>
</dbReference>
<proteinExistence type="predicted"/>
<protein>
    <recommendedName>
        <fullName evidence="1">SCP domain-containing protein</fullName>
    </recommendedName>
</protein>
<dbReference type="AlphaFoldDB" id="A0A3Q3KG92"/>
<dbReference type="InterPro" id="IPR014044">
    <property type="entry name" value="CAP_dom"/>
</dbReference>
<dbReference type="Proteomes" id="UP000261600">
    <property type="component" value="Unplaced"/>
</dbReference>
<name>A0A3Q3KG92_MONAL</name>
<reference evidence="2" key="2">
    <citation type="submission" date="2025-09" db="UniProtKB">
        <authorList>
            <consortium name="Ensembl"/>
        </authorList>
    </citation>
    <scope>IDENTIFICATION</scope>
</reference>
<organism evidence="2 3">
    <name type="scientific">Monopterus albus</name>
    <name type="common">Swamp eel</name>
    <dbReference type="NCBI Taxonomy" id="43700"/>
    <lineage>
        <taxon>Eukaryota</taxon>
        <taxon>Metazoa</taxon>
        <taxon>Chordata</taxon>
        <taxon>Craniata</taxon>
        <taxon>Vertebrata</taxon>
        <taxon>Euteleostomi</taxon>
        <taxon>Actinopterygii</taxon>
        <taxon>Neopterygii</taxon>
        <taxon>Teleostei</taxon>
        <taxon>Neoteleostei</taxon>
        <taxon>Acanthomorphata</taxon>
        <taxon>Anabantaria</taxon>
        <taxon>Synbranchiformes</taxon>
        <taxon>Synbranchidae</taxon>
        <taxon>Monopterus</taxon>
    </lineage>
</organism>